<keyword evidence="14" id="KW-1185">Reference proteome</keyword>
<dbReference type="CDD" id="cd03487">
    <property type="entry name" value="RT_Bac_retron_II"/>
    <property type="match status" value="1"/>
</dbReference>
<evidence type="ECO:0000256" key="7">
    <source>
        <dbReference type="ARBA" id="ARBA00023118"/>
    </source>
</evidence>
<evidence type="ECO:0000256" key="5">
    <source>
        <dbReference type="ARBA" id="ARBA00022842"/>
    </source>
</evidence>
<gene>
    <name evidence="13" type="ORF">ACFS6H_19555</name>
</gene>
<keyword evidence="4" id="KW-0479">Metal-binding</keyword>
<accession>A0ABW6ABQ2</accession>
<keyword evidence="3 13" id="KW-0548">Nucleotidyltransferase</keyword>
<dbReference type="PANTHER" id="PTHR34047:SF7">
    <property type="entry name" value="RNA-DIRECTED DNA POLYMERASE"/>
    <property type="match status" value="1"/>
</dbReference>
<dbReference type="RefSeq" id="WP_386103139.1">
    <property type="nucleotide sequence ID" value="NZ_JBHUOZ010000003.1"/>
</dbReference>
<keyword evidence="2 13" id="KW-0808">Transferase</keyword>
<evidence type="ECO:0000256" key="3">
    <source>
        <dbReference type="ARBA" id="ARBA00022695"/>
    </source>
</evidence>
<dbReference type="SUPFAM" id="SSF56672">
    <property type="entry name" value="DNA/RNA polymerases"/>
    <property type="match status" value="1"/>
</dbReference>
<evidence type="ECO:0000256" key="4">
    <source>
        <dbReference type="ARBA" id="ARBA00022723"/>
    </source>
</evidence>
<dbReference type="PANTHER" id="PTHR34047">
    <property type="entry name" value="NUCLEAR INTRON MATURASE 1, MITOCHONDRIAL-RELATED"/>
    <property type="match status" value="1"/>
</dbReference>
<comment type="caution">
    <text evidence="13">The sequence shown here is derived from an EMBL/GenBank/DDBJ whole genome shotgun (WGS) entry which is preliminary data.</text>
</comment>
<comment type="similarity">
    <text evidence="8">Belongs to the bacterial reverse transcriptase family.</text>
</comment>
<keyword evidence="5" id="KW-0460">Magnesium</keyword>
<evidence type="ECO:0000256" key="10">
    <source>
        <dbReference type="SAM" id="Coils"/>
    </source>
</evidence>
<evidence type="ECO:0000256" key="8">
    <source>
        <dbReference type="ARBA" id="ARBA00034120"/>
    </source>
</evidence>
<evidence type="ECO:0000313" key="13">
    <source>
        <dbReference type="EMBL" id="MFD2921925.1"/>
    </source>
</evidence>
<proteinExistence type="inferred from homology"/>
<evidence type="ECO:0000256" key="2">
    <source>
        <dbReference type="ARBA" id="ARBA00022679"/>
    </source>
</evidence>
<dbReference type="PRINTS" id="PR00866">
    <property type="entry name" value="RNADNAPOLMS"/>
</dbReference>
<evidence type="ECO:0000256" key="9">
    <source>
        <dbReference type="ARBA" id="ARBA00048173"/>
    </source>
</evidence>
<dbReference type="InterPro" id="IPR043502">
    <property type="entry name" value="DNA/RNA_pol_sf"/>
</dbReference>
<feature type="domain" description="Reverse transcriptase" evidence="12">
    <location>
        <begin position="162"/>
        <end position="397"/>
    </location>
</feature>
<dbReference type="EC" id="2.7.7.49" evidence="1"/>
<evidence type="ECO:0000256" key="6">
    <source>
        <dbReference type="ARBA" id="ARBA00022918"/>
    </source>
</evidence>
<evidence type="ECO:0000256" key="1">
    <source>
        <dbReference type="ARBA" id="ARBA00012493"/>
    </source>
</evidence>
<keyword evidence="7" id="KW-0051">Antiviral defense</keyword>
<name>A0ABW6ABQ2_9BACT</name>
<dbReference type="GO" id="GO:0003964">
    <property type="term" value="F:RNA-directed DNA polymerase activity"/>
    <property type="evidence" value="ECO:0007669"/>
    <property type="project" value="UniProtKB-KW"/>
</dbReference>
<keyword evidence="6 13" id="KW-0695">RNA-directed DNA polymerase</keyword>
<protein>
    <recommendedName>
        <fullName evidence="1">RNA-directed DNA polymerase</fullName>
        <ecNumber evidence="1">2.7.7.49</ecNumber>
    </recommendedName>
</protein>
<dbReference type="PROSITE" id="PS50878">
    <property type="entry name" value="RT_POL"/>
    <property type="match status" value="1"/>
</dbReference>
<feature type="coiled-coil region" evidence="10">
    <location>
        <begin position="50"/>
        <end position="102"/>
    </location>
</feature>
<evidence type="ECO:0000259" key="12">
    <source>
        <dbReference type="PROSITE" id="PS50878"/>
    </source>
</evidence>
<dbReference type="EMBL" id="JBHUOZ010000003">
    <property type="protein sequence ID" value="MFD2921925.1"/>
    <property type="molecule type" value="Genomic_DNA"/>
</dbReference>
<organism evidence="13 14">
    <name type="scientific">Terrimonas rubra</name>
    <dbReference type="NCBI Taxonomy" id="1035890"/>
    <lineage>
        <taxon>Bacteria</taxon>
        <taxon>Pseudomonadati</taxon>
        <taxon>Bacteroidota</taxon>
        <taxon>Chitinophagia</taxon>
        <taxon>Chitinophagales</taxon>
        <taxon>Chitinophagaceae</taxon>
        <taxon>Terrimonas</taxon>
    </lineage>
</organism>
<dbReference type="Pfam" id="PF00078">
    <property type="entry name" value="RVT_1"/>
    <property type="match status" value="1"/>
</dbReference>
<keyword evidence="10" id="KW-0175">Coiled coil</keyword>
<dbReference type="Proteomes" id="UP001597511">
    <property type="component" value="Unassembled WGS sequence"/>
</dbReference>
<sequence>MDSRTTRQQIYDKISASSKEEYILEEMKRLGFWNKNEDEPQLPELLIKKEGELQRDLNKLLAEKKRYEDKEQVLRDMRLKRMEAAKKKRIETKEKKEKERAEKAAQWTVTKNTDIIFLGQDVSGGLQQVETDITQLNKFGLPAFNDVETLAAAMGITISELKFLSYHRKVATTTHYKRFLVAKKSGGHRVISAPMPRLKKIQHWVLQHILNKVTLHDAANGFVLNRSILTNAAQHINKAIVVNIDLKDFFPTITYKRVKGLFCKLGYSEKIATILALLCTEPAREEMELDGKNYYVASGERFLPQGAPTSPAITNIICYKLDCRFTAIAAKMNINYTRYADDLSFSINDKSDTGNKLIQQLLWQVKAVVKEEGFTIHPDKVKIMAKGTRQEVTGIVVNKKPGINRKTLHRFRALIQQIEKTGLAGKTWKGGDNIVAEMIGYANFIMQVKPEQGIKLKQKLQTVFNLPLVQDAIRALPQTNNIAANKPANDKNNDKPAAPDNKDWWNVL</sequence>
<feature type="region of interest" description="Disordered" evidence="11">
    <location>
        <begin position="483"/>
        <end position="508"/>
    </location>
</feature>
<reference evidence="14" key="1">
    <citation type="journal article" date="2019" name="Int. J. Syst. Evol. Microbiol.">
        <title>The Global Catalogue of Microorganisms (GCM) 10K type strain sequencing project: providing services to taxonomists for standard genome sequencing and annotation.</title>
        <authorList>
            <consortium name="The Broad Institute Genomics Platform"/>
            <consortium name="The Broad Institute Genome Sequencing Center for Infectious Disease"/>
            <person name="Wu L."/>
            <person name="Ma J."/>
        </authorList>
    </citation>
    <scope>NUCLEOTIDE SEQUENCE [LARGE SCALE GENOMIC DNA]</scope>
    <source>
        <strain evidence="14">KCTC 23299</strain>
    </source>
</reference>
<evidence type="ECO:0000256" key="11">
    <source>
        <dbReference type="SAM" id="MobiDB-lite"/>
    </source>
</evidence>
<evidence type="ECO:0000313" key="14">
    <source>
        <dbReference type="Proteomes" id="UP001597511"/>
    </source>
</evidence>
<dbReference type="InterPro" id="IPR000477">
    <property type="entry name" value="RT_dom"/>
</dbReference>
<comment type="catalytic activity">
    <reaction evidence="9">
        <text>DNA(n) + a 2'-deoxyribonucleoside 5'-triphosphate = DNA(n+1) + diphosphate</text>
        <dbReference type="Rhea" id="RHEA:22508"/>
        <dbReference type="Rhea" id="RHEA-COMP:17339"/>
        <dbReference type="Rhea" id="RHEA-COMP:17340"/>
        <dbReference type="ChEBI" id="CHEBI:33019"/>
        <dbReference type="ChEBI" id="CHEBI:61560"/>
        <dbReference type="ChEBI" id="CHEBI:173112"/>
        <dbReference type="EC" id="2.7.7.49"/>
    </reaction>
</comment>
<dbReference type="InterPro" id="IPR000123">
    <property type="entry name" value="Reverse_transcriptase_msDNA"/>
</dbReference>
<dbReference type="InterPro" id="IPR051083">
    <property type="entry name" value="GrpII_Intron_Splice-Mob/Def"/>
</dbReference>